<evidence type="ECO:0000313" key="3">
    <source>
        <dbReference type="Proteomes" id="UP000324222"/>
    </source>
</evidence>
<dbReference type="EMBL" id="VSRR010011650">
    <property type="protein sequence ID" value="MPC53472.1"/>
    <property type="molecule type" value="Genomic_DNA"/>
</dbReference>
<dbReference type="AlphaFoldDB" id="A0A5B7G3D6"/>
<sequence>MFYDVVHFLLRLHYQVLGASTCYASTPQHNIDPLYVHTSIQSPRNISAQPHTNAHLILDLPSILAPCPCRPLKPANISLHGLLAFTSRFTFTRGSRCLTHPARSCVLL</sequence>
<comment type="caution">
    <text evidence="2">The sequence shown here is derived from an EMBL/GenBank/DDBJ whole genome shotgun (WGS) entry which is preliminary data.</text>
</comment>
<evidence type="ECO:0000256" key="1">
    <source>
        <dbReference type="SAM" id="SignalP"/>
    </source>
</evidence>
<accession>A0A5B7G3D6</accession>
<reference evidence="2 3" key="1">
    <citation type="submission" date="2019-05" db="EMBL/GenBank/DDBJ databases">
        <title>Another draft genome of Portunus trituberculatus and its Hox gene families provides insights of decapod evolution.</title>
        <authorList>
            <person name="Jeong J.-H."/>
            <person name="Song I."/>
            <person name="Kim S."/>
            <person name="Choi T."/>
            <person name="Kim D."/>
            <person name="Ryu S."/>
            <person name="Kim W."/>
        </authorList>
    </citation>
    <scope>NUCLEOTIDE SEQUENCE [LARGE SCALE GENOMIC DNA]</scope>
    <source>
        <tissue evidence="2">Muscle</tissue>
    </source>
</reference>
<dbReference type="Proteomes" id="UP000324222">
    <property type="component" value="Unassembled WGS sequence"/>
</dbReference>
<gene>
    <name evidence="2" type="ORF">E2C01_047366</name>
</gene>
<evidence type="ECO:0008006" key="4">
    <source>
        <dbReference type="Google" id="ProtNLM"/>
    </source>
</evidence>
<evidence type="ECO:0000313" key="2">
    <source>
        <dbReference type="EMBL" id="MPC53472.1"/>
    </source>
</evidence>
<keyword evidence="3" id="KW-1185">Reference proteome</keyword>
<protein>
    <recommendedName>
        <fullName evidence="4">Secreted protein</fullName>
    </recommendedName>
</protein>
<proteinExistence type="predicted"/>
<feature type="chain" id="PRO_5022969802" description="Secreted protein" evidence="1">
    <location>
        <begin position="19"/>
        <end position="108"/>
    </location>
</feature>
<name>A0A5B7G3D6_PORTR</name>
<keyword evidence="1" id="KW-0732">Signal</keyword>
<feature type="signal peptide" evidence="1">
    <location>
        <begin position="1"/>
        <end position="18"/>
    </location>
</feature>
<organism evidence="2 3">
    <name type="scientific">Portunus trituberculatus</name>
    <name type="common">Swimming crab</name>
    <name type="synonym">Neptunus trituberculatus</name>
    <dbReference type="NCBI Taxonomy" id="210409"/>
    <lineage>
        <taxon>Eukaryota</taxon>
        <taxon>Metazoa</taxon>
        <taxon>Ecdysozoa</taxon>
        <taxon>Arthropoda</taxon>
        <taxon>Crustacea</taxon>
        <taxon>Multicrustacea</taxon>
        <taxon>Malacostraca</taxon>
        <taxon>Eumalacostraca</taxon>
        <taxon>Eucarida</taxon>
        <taxon>Decapoda</taxon>
        <taxon>Pleocyemata</taxon>
        <taxon>Brachyura</taxon>
        <taxon>Eubrachyura</taxon>
        <taxon>Portunoidea</taxon>
        <taxon>Portunidae</taxon>
        <taxon>Portuninae</taxon>
        <taxon>Portunus</taxon>
    </lineage>
</organism>